<dbReference type="EMBL" id="CP104215">
    <property type="protein sequence ID" value="UWX74737.1"/>
    <property type="molecule type" value="Genomic_DNA"/>
</dbReference>
<sequence length="71" mass="7784">MVSRIVATVLRRIATVEPAVSRGHSLLARRRTGEWPAGRQAPRGPFSQIYTTRDGTAKRGRKPASASLIEN</sequence>
<evidence type="ECO:0000256" key="1">
    <source>
        <dbReference type="SAM" id="MobiDB-lite"/>
    </source>
</evidence>
<dbReference type="AlphaFoldDB" id="A0AB38U4C0"/>
<dbReference type="RefSeq" id="WP_124083595.1">
    <property type="nucleotide sequence ID" value="NZ_CADEPT010000010.1"/>
</dbReference>
<reference evidence="2" key="1">
    <citation type="submission" date="2022-09" db="EMBL/GenBank/DDBJ databases">
        <title>Genomic of Burkholderia gladioli.</title>
        <authorList>
            <person name="Wu H."/>
        </authorList>
    </citation>
    <scope>NUCLEOTIDE SEQUENCE</scope>
    <source>
        <strain evidence="2">ZN-S4</strain>
    </source>
</reference>
<dbReference type="Proteomes" id="UP001059745">
    <property type="component" value="Chromosome 2"/>
</dbReference>
<organism evidence="2 3">
    <name type="scientific">Burkholderia gladioli</name>
    <name type="common">Pseudomonas marginata</name>
    <name type="synonym">Phytomonas marginata</name>
    <dbReference type="NCBI Taxonomy" id="28095"/>
    <lineage>
        <taxon>Bacteria</taxon>
        <taxon>Pseudomonadati</taxon>
        <taxon>Pseudomonadota</taxon>
        <taxon>Betaproteobacteria</taxon>
        <taxon>Burkholderiales</taxon>
        <taxon>Burkholderiaceae</taxon>
        <taxon>Burkholderia</taxon>
    </lineage>
</organism>
<protein>
    <submittedName>
        <fullName evidence="2">Uncharacterized protein</fullName>
    </submittedName>
</protein>
<name>A0AB38U4C0_BURGA</name>
<accession>A0AB38U4C0</accession>
<evidence type="ECO:0000313" key="3">
    <source>
        <dbReference type="Proteomes" id="UP001059745"/>
    </source>
</evidence>
<evidence type="ECO:0000313" key="2">
    <source>
        <dbReference type="EMBL" id="UWX74737.1"/>
    </source>
</evidence>
<proteinExistence type="predicted"/>
<gene>
    <name evidence="2" type="ORF">NYZ96_24805</name>
</gene>
<feature type="region of interest" description="Disordered" evidence="1">
    <location>
        <begin position="31"/>
        <end position="71"/>
    </location>
</feature>